<evidence type="ECO:0000313" key="1">
    <source>
        <dbReference type="EMBL" id="CAB4149649.1"/>
    </source>
</evidence>
<name>A0A6J5N109_9CAUD</name>
<accession>A0A6J5N109</accession>
<proteinExistence type="predicted"/>
<dbReference type="EMBL" id="LR796522">
    <property type="protein sequence ID" value="CAB4149649.1"/>
    <property type="molecule type" value="Genomic_DNA"/>
</dbReference>
<sequence length="73" mass="8617">MAKKRPVIDLDTYSALDAYAIAMNEYYKALRRAGFSETHAFWMLSDRETFPDWLIPNLPNRIDNIPYEEDDDD</sequence>
<gene>
    <name evidence="1" type="ORF">UFOVP550_15</name>
</gene>
<organism evidence="1">
    <name type="scientific">uncultured Caudovirales phage</name>
    <dbReference type="NCBI Taxonomy" id="2100421"/>
    <lineage>
        <taxon>Viruses</taxon>
        <taxon>Duplodnaviria</taxon>
        <taxon>Heunggongvirae</taxon>
        <taxon>Uroviricota</taxon>
        <taxon>Caudoviricetes</taxon>
        <taxon>Peduoviridae</taxon>
        <taxon>Maltschvirus</taxon>
        <taxon>Maltschvirus maltsch</taxon>
    </lineage>
</organism>
<protein>
    <submittedName>
        <fullName evidence="1">Uncharacterized protein</fullName>
    </submittedName>
</protein>
<reference evidence="1" key="1">
    <citation type="submission" date="2020-04" db="EMBL/GenBank/DDBJ databases">
        <authorList>
            <person name="Chiriac C."/>
            <person name="Salcher M."/>
            <person name="Ghai R."/>
            <person name="Kavagutti S V."/>
        </authorList>
    </citation>
    <scope>NUCLEOTIDE SEQUENCE</scope>
</reference>